<protein>
    <submittedName>
        <fullName evidence="1">Uncharacterized protein</fullName>
    </submittedName>
</protein>
<comment type="caution">
    <text evidence="1">The sequence shown here is derived from an EMBL/GenBank/DDBJ whole genome shotgun (WGS) entry which is preliminary data.</text>
</comment>
<gene>
    <name evidence="1" type="ORF">NT2_11_00100</name>
</gene>
<dbReference type="AlphaFoldDB" id="U2YPV6"/>
<dbReference type="eggNOG" id="ENOG5032CZA">
    <property type="taxonomic scope" value="Bacteria"/>
</dbReference>
<dbReference type="Proteomes" id="UP000016568">
    <property type="component" value="Unassembled WGS sequence"/>
</dbReference>
<proteinExistence type="predicted"/>
<organism evidence="1 2">
    <name type="scientific">Caenibius tardaugens NBRC 16725</name>
    <dbReference type="NCBI Taxonomy" id="1219035"/>
    <lineage>
        <taxon>Bacteria</taxon>
        <taxon>Pseudomonadati</taxon>
        <taxon>Pseudomonadota</taxon>
        <taxon>Alphaproteobacteria</taxon>
        <taxon>Sphingomonadales</taxon>
        <taxon>Erythrobacteraceae</taxon>
        <taxon>Caenibius</taxon>
    </lineage>
</organism>
<evidence type="ECO:0000313" key="2">
    <source>
        <dbReference type="Proteomes" id="UP000016568"/>
    </source>
</evidence>
<dbReference type="EMBL" id="BASZ01000011">
    <property type="protein sequence ID" value="GAD50702.1"/>
    <property type="molecule type" value="Genomic_DNA"/>
</dbReference>
<sequence>MAESSAKTALFAVDDVNRDTVPAGTPEAFQAAFGKSSSNAVTRAVDDQNYSFVPLALIPLSGGKTALISTGASECTGHVCGGLNTVHYLQPASGQAASASRYAVAGEWMDVGASGTFGNPALRWGWTDAIASAPVLYTEGGGVWQGYACSYAVLTELTPAGPVEIASIPIYYSDGGAKETGASAYEGTITSSVKNQSFTVTYTGSKTIAERYIRNKDGKYELKGKTKVPQC</sequence>
<evidence type="ECO:0000313" key="1">
    <source>
        <dbReference type="EMBL" id="GAD50702.1"/>
    </source>
</evidence>
<name>U2YPV6_9SPHN</name>
<accession>U2YPV6</accession>
<keyword evidence="2" id="KW-1185">Reference proteome</keyword>
<reference evidence="1 2" key="1">
    <citation type="submission" date="2013-09" db="EMBL/GenBank/DDBJ databases">
        <title>Whole genome shotgun sequence of Novosphingobium tardaugens NBRC 16725.</title>
        <authorList>
            <person name="Isaki S."/>
            <person name="Hosoyama A."/>
            <person name="Tsuchikane K."/>
            <person name="Katsumata H."/>
            <person name="Ando Y."/>
            <person name="Yamazaki S."/>
            <person name="Fujita N."/>
        </authorList>
    </citation>
    <scope>NUCLEOTIDE SEQUENCE [LARGE SCALE GENOMIC DNA]</scope>
    <source>
        <strain evidence="1 2">NBRC 16725</strain>
    </source>
</reference>